<evidence type="ECO:0000313" key="3">
    <source>
        <dbReference type="Proteomes" id="UP001357485"/>
    </source>
</evidence>
<evidence type="ECO:0000313" key="2">
    <source>
        <dbReference type="EMBL" id="KAK5290117.1"/>
    </source>
</evidence>
<keyword evidence="3" id="KW-1185">Reference proteome</keyword>
<gene>
    <name evidence="2" type="ORF">LTR16_002712</name>
</gene>
<organism evidence="2 3">
    <name type="scientific">Cryomyces antarcticus</name>
    <dbReference type="NCBI Taxonomy" id="329879"/>
    <lineage>
        <taxon>Eukaryota</taxon>
        <taxon>Fungi</taxon>
        <taxon>Dikarya</taxon>
        <taxon>Ascomycota</taxon>
        <taxon>Pezizomycotina</taxon>
        <taxon>Dothideomycetes</taxon>
        <taxon>Dothideomycetes incertae sedis</taxon>
        <taxon>Cryomyces</taxon>
    </lineage>
</organism>
<feature type="compositionally biased region" description="Polar residues" evidence="1">
    <location>
        <begin position="279"/>
        <end position="288"/>
    </location>
</feature>
<comment type="caution">
    <text evidence="2">The sequence shown here is derived from an EMBL/GenBank/DDBJ whole genome shotgun (WGS) entry which is preliminary data.</text>
</comment>
<feature type="region of interest" description="Disordered" evidence="1">
    <location>
        <begin position="259"/>
        <end position="294"/>
    </location>
</feature>
<evidence type="ECO:0000256" key="1">
    <source>
        <dbReference type="SAM" id="MobiDB-lite"/>
    </source>
</evidence>
<accession>A0ABR0M7N7</accession>
<dbReference type="EMBL" id="JAVRRA010000230">
    <property type="protein sequence ID" value="KAK5290117.1"/>
    <property type="molecule type" value="Genomic_DNA"/>
</dbReference>
<name>A0ABR0M7N7_9PEZI</name>
<reference evidence="2 3" key="1">
    <citation type="submission" date="2023-08" db="EMBL/GenBank/DDBJ databases">
        <title>Black Yeasts Isolated from many extreme environments.</title>
        <authorList>
            <person name="Coleine C."/>
            <person name="Stajich J.E."/>
            <person name="Selbmann L."/>
        </authorList>
    </citation>
    <scope>NUCLEOTIDE SEQUENCE [LARGE SCALE GENOMIC DNA]</scope>
    <source>
        <strain evidence="2 3">CCFEE 536</strain>
    </source>
</reference>
<sequence length="294" mass="33179">MKNPAKARQNWKSLMHWGHVGRLLPDVVKPIKSGKFRVKLAGAKKTTTINPNANVFNRPESAVVPRDDFLGPRPHVDTEADLHLLVEECRGTYSRTERTKNVFDCLRFLAEGEGRYYTIPERVDRADPRTAEYADADGHDNTQNNYVDIASAKPASTSSLGSCPGPIIPYHVYWTRPATWRVEVFIKSYLYTQSLACSRLWIWLDSDRNPTVVEDRITKDPLFARFLPLVNRDDINLKAWNFASRIPLPSAEDNMDGIGYYKNSGQPSSKGETVIADGTKTQTNSSGWSLHPSR</sequence>
<proteinExistence type="predicted"/>
<dbReference type="Proteomes" id="UP001357485">
    <property type="component" value="Unassembled WGS sequence"/>
</dbReference>
<protein>
    <submittedName>
        <fullName evidence="2">Uncharacterized protein</fullName>
    </submittedName>
</protein>